<evidence type="ECO:0000256" key="1">
    <source>
        <dbReference type="ARBA" id="ARBA00004442"/>
    </source>
</evidence>
<keyword evidence="4" id="KW-0472">Membrane</keyword>
<reference evidence="9 10" key="1">
    <citation type="submission" date="2014-02" db="EMBL/GenBank/DDBJ databases">
        <authorList>
            <person name="Sears C."/>
            <person name="Carroll K."/>
            <person name="Sack B.R."/>
            <person name="Qadri F."/>
            <person name="Myers L.L."/>
            <person name="Chung G.-T."/>
            <person name="Escheverria P."/>
            <person name="Fraser C.M."/>
            <person name="Sadzewicz L."/>
            <person name="Shefchek K.A."/>
            <person name="Tallon L."/>
            <person name="Das S.P."/>
            <person name="Daugherty S."/>
            <person name="Mongodin E.F."/>
        </authorList>
    </citation>
    <scope>NUCLEOTIDE SEQUENCE [LARGE SCALE GENOMIC DNA]</scope>
    <source>
        <strain evidence="10">3998T(B)3</strain>
    </source>
</reference>
<comment type="caution">
    <text evidence="9">The sequence shown here is derived from an EMBL/GenBank/DDBJ whole genome shotgun (WGS) entry which is preliminary data.</text>
</comment>
<dbReference type="SUPFAM" id="SSF48452">
    <property type="entry name" value="TPR-like"/>
    <property type="match status" value="1"/>
</dbReference>
<dbReference type="InterPro" id="IPR011990">
    <property type="entry name" value="TPR-like_helical_dom_sf"/>
</dbReference>
<dbReference type="Gene3D" id="1.25.40.390">
    <property type="match status" value="1"/>
</dbReference>
<evidence type="ECO:0000259" key="8">
    <source>
        <dbReference type="Pfam" id="PF14322"/>
    </source>
</evidence>
<evidence type="ECO:0000313" key="10">
    <source>
        <dbReference type="Proteomes" id="UP000020773"/>
    </source>
</evidence>
<evidence type="ECO:0000256" key="6">
    <source>
        <dbReference type="SAM" id="SignalP"/>
    </source>
</evidence>
<dbReference type="Pfam" id="PF07980">
    <property type="entry name" value="SusD_RagB"/>
    <property type="match status" value="1"/>
</dbReference>
<feature type="domain" description="SusD-like N-terminal" evidence="8">
    <location>
        <begin position="87"/>
        <end position="227"/>
    </location>
</feature>
<comment type="subcellular location">
    <subcellularLocation>
        <location evidence="1">Cell outer membrane</location>
    </subcellularLocation>
</comment>
<keyword evidence="5" id="KW-0998">Cell outer membrane</keyword>
<evidence type="ECO:0000259" key="7">
    <source>
        <dbReference type="Pfam" id="PF07980"/>
    </source>
</evidence>
<keyword evidence="3 6" id="KW-0732">Signal</keyword>
<feature type="chain" id="PRO_5001479645" evidence="6">
    <location>
        <begin position="23"/>
        <end position="520"/>
    </location>
</feature>
<proteinExistence type="inferred from homology"/>
<feature type="signal peptide" evidence="6">
    <location>
        <begin position="1"/>
        <end position="22"/>
    </location>
</feature>
<dbReference type="AlphaFoldDB" id="A0A015U396"/>
<dbReference type="GO" id="GO:0009279">
    <property type="term" value="C:cell outer membrane"/>
    <property type="evidence" value="ECO:0007669"/>
    <property type="project" value="UniProtKB-SubCell"/>
</dbReference>
<evidence type="ECO:0000256" key="2">
    <source>
        <dbReference type="ARBA" id="ARBA00006275"/>
    </source>
</evidence>
<dbReference type="InterPro" id="IPR033985">
    <property type="entry name" value="SusD-like_N"/>
</dbReference>
<comment type="similarity">
    <text evidence="2">Belongs to the SusD family.</text>
</comment>
<dbReference type="RefSeq" id="WP_005786641.1">
    <property type="nucleotide sequence ID" value="NZ_JGDB01000076.1"/>
</dbReference>
<organism evidence="9 10">
    <name type="scientific">Bacteroides fragilis str. 3998T(B)3</name>
    <dbReference type="NCBI Taxonomy" id="1339316"/>
    <lineage>
        <taxon>Bacteria</taxon>
        <taxon>Pseudomonadati</taxon>
        <taxon>Bacteroidota</taxon>
        <taxon>Bacteroidia</taxon>
        <taxon>Bacteroidales</taxon>
        <taxon>Bacteroidaceae</taxon>
        <taxon>Bacteroides</taxon>
    </lineage>
</organism>
<evidence type="ECO:0000256" key="4">
    <source>
        <dbReference type="ARBA" id="ARBA00023136"/>
    </source>
</evidence>
<sequence>MKKIIYIISLFVSSVLYTSCDALDLAPEDYFGSGNYWNNEAQVEGFMYGMHSQLRGNYDMFYCLGELRGGTQRVGSSSQNTSLDYAILRTNTLSQDNPGFTNWFGLYSPIMQVNHFIQKVENECAFLSEADRKTYLGQAYGLRALYYFMLYKTYGGVPIVTTVELLDGKVTADKFYVERATPEATLSFIKEDIGKSESYFGTTEINNKHDKTMWSKAATLMLKAEIYMWAAKVSINGYTASGKSDLEIAKNALNGIIGKFQLLNKFSDVFSTSNRNNAEVIFTLHFADGEATNWGGMFLYQDAVFIGQVYGRDDKKIETDTLNLKGTGGVFRHEYTEDFWKSYDEKDTRRDATFLEYYTKKNKEGFGCVMQKAIGSINSNNNRIYDTDFIVYRYADALLMMAEVENGLGNPCAGYINEVRKRAYGSDYEANKYTEGNYAENELAILHERDKEFVWEGKRWFDVVRMHDANGKSLAFSATANYPADKSILDPSEEYKLLWPIDVDVMSVNPLLKQTPGYEK</sequence>
<protein>
    <submittedName>
        <fullName evidence="9">Starch-binding associating with outer membrane family protein</fullName>
    </submittedName>
</protein>
<dbReference type="InterPro" id="IPR012944">
    <property type="entry name" value="SusD_RagB_dom"/>
</dbReference>
<name>A0A015U396_BACFG</name>
<dbReference type="Proteomes" id="UP000020773">
    <property type="component" value="Unassembled WGS sequence"/>
</dbReference>
<evidence type="ECO:0000256" key="5">
    <source>
        <dbReference type="ARBA" id="ARBA00023237"/>
    </source>
</evidence>
<feature type="domain" description="RagB/SusD" evidence="7">
    <location>
        <begin position="366"/>
        <end position="518"/>
    </location>
</feature>
<gene>
    <name evidence="9" type="ORF">M125_2116</name>
</gene>
<evidence type="ECO:0000256" key="3">
    <source>
        <dbReference type="ARBA" id="ARBA00022729"/>
    </source>
</evidence>
<dbReference type="Pfam" id="PF14322">
    <property type="entry name" value="SusD-like_3"/>
    <property type="match status" value="1"/>
</dbReference>
<dbReference type="PATRIC" id="fig|1339316.3.peg.2037"/>
<dbReference type="EMBL" id="JGDB01000076">
    <property type="protein sequence ID" value="EXY91179.1"/>
    <property type="molecule type" value="Genomic_DNA"/>
</dbReference>
<accession>A0A015U396</accession>
<evidence type="ECO:0000313" key="9">
    <source>
        <dbReference type="EMBL" id="EXY91179.1"/>
    </source>
</evidence>